<comment type="cofactor">
    <cofactor evidence="13">
        <name>Zn(2+)</name>
        <dbReference type="ChEBI" id="CHEBI:29105"/>
    </cofactor>
    <text evidence="13">Binds 1 zinc ion per subunit.</text>
</comment>
<feature type="binding site" evidence="13">
    <location>
        <position position="235"/>
    </location>
    <ligand>
        <name>Zn(2+)</name>
        <dbReference type="ChEBI" id="CHEBI:29105"/>
    </ligand>
</feature>
<feature type="binding site" evidence="13">
    <location>
        <position position="210"/>
    </location>
    <ligand>
        <name>Zn(2+)</name>
        <dbReference type="ChEBI" id="CHEBI:29105"/>
    </ligand>
</feature>
<dbReference type="GO" id="GO:0005524">
    <property type="term" value="F:ATP binding"/>
    <property type="evidence" value="ECO:0007669"/>
    <property type="project" value="UniProtKB-UniRule"/>
</dbReference>
<evidence type="ECO:0000256" key="9">
    <source>
        <dbReference type="ARBA" id="ARBA00022840"/>
    </source>
</evidence>
<feature type="binding site" evidence="13">
    <location>
        <position position="30"/>
    </location>
    <ligand>
        <name>Zn(2+)</name>
        <dbReference type="ChEBI" id="CHEBI:29105"/>
    </ligand>
</feature>
<evidence type="ECO:0000256" key="11">
    <source>
        <dbReference type="ARBA" id="ARBA00023146"/>
    </source>
</evidence>
<dbReference type="PRINTS" id="PR00983">
    <property type="entry name" value="TRNASYNTHCYS"/>
</dbReference>
<comment type="subcellular location">
    <subcellularLocation>
        <location evidence="1 13">Cytoplasm</location>
    </subcellularLocation>
</comment>
<dbReference type="SMART" id="SM00840">
    <property type="entry name" value="DALR_2"/>
    <property type="match status" value="1"/>
</dbReference>
<evidence type="ECO:0000256" key="5">
    <source>
        <dbReference type="ARBA" id="ARBA00022598"/>
    </source>
</evidence>
<evidence type="ECO:0000313" key="15">
    <source>
        <dbReference type="EMBL" id="MBA4723890.1"/>
    </source>
</evidence>
<dbReference type="CDD" id="cd00672">
    <property type="entry name" value="CysRS_core"/>
    <property type="match status" value="1"/>
</dbReference>
<dbReference type="SUPFAM" id="SSF52374">
    <property type="entry name" value="Nucleotidylyl transferase"/>
    <property type="match status" value="1"/>
</dbReference>
<feature type="short sequence motif" description="'HIGH' region" evidence="13">
    <location>
        <begin position="32"/>
        <end position="42"/>
    </location>
</feature>
<evidence type="ECO:0000256" key="12">
    <source>
        <dbReference type="ARBA" id="ARBA00047398"/>
    </source>
</evidence>
<evidence type="ECO:0000256" key="8">
    <source>
        <dbReference type="ARBA" id="ARBA00022833"/>
    </source>
</evidence>
<dbReference type="FunFam" id="3.40.50.620:FF:000068">
    <property type="entry name" value="Cysteine--tRNA ligase"/>
    <property type="match status" value="1"/>
</dbReference>
<dbReference type="HAMAP" id="MF_00041">
    <property type="entry name" value="Cys_tRNA_synth"/>
    <property type="match status" value="1"/>
</dbReference>
<dbReference type="InterPro" id="IPR009080">
    <property type="entry name" value="tRNAsynth_Ia_anticodon-bd"/>
</dbReference>
<evidence type="ECO:0000313" key="16">
    <source>
        <dbReference type="Proteomes" id="UP000585327"/>
    </source>
</evidence>
<proteinExistence type="inferred from homology"/>
<dbReference type="EC" id="6.1.1.16" evidence="13"/>
<feature type="binding site" evidence="13">
    <location>
        <position position="239"/>
    </location>
    <ligand>
        <name>Zn(2+)</name>
        <dbReference type="ChEBI" id="CHEBI:29105"/>
    </ligand>
</feature>
<dbReference type="Gene3D" id="1.20.120.1910">
    <property type="entry name" value="Cysteine-tRNA ligase, C-terminal anti-codon recognition domain"/>
    <property type="match status" value="1"/>
</dbReference>
<keyword evidence="9 13" id="KW-0067">ATP-binding</keyword>
<keyword evidence="6 13" id="KW-0479">Metal-binding</keyword>
<feature type="domain" description="Cysteinyl-tRNA synthetase class Ia DALR" evidence="14">
    <location>
        <begin position="346"/>
        <end position="404"/>
    </location>
</feature>
<reference evidence="15 16" key="1">
    <citation type="submission" date="2020-06" db="EMBL/GenBank/DDBJ databases">
        <title>Dysbiosis in marine aquaculture revealed through microbiome analysis: reverse ecology for environmental sustainability.</title>
        <authorList>
            <person name="Haro-Moreno J.M."/>
            <person name="Coutinho F.H."/>
            <person name="Zaragoza-Solas A."/>
            <person name="Picazo A."/>
            <person name="Almagro-Moreno S."/>
            <person name="Lopez-Perez M."/>
        </authorList>
    </citation>
    <scope>NUCLEOTIDE SEQUENCE [LARGE SCALE GENOMIC DNA]</scope>
    <source>
        <strain evidence="15">MCMED-G42</strain>
    </source>
</reference>
<accession>A0A838YJY6</accession>
<keyword evidence="7 13" id="KW-0547">Nucleotide-binding</keyword>
<evidence type="ECO:0000256" key="4">
    <source>
        <dbReference type="ARBA" id="ARBA00022490"/>
    </source>
</evidence>
<dbReference type="PANTHER" id="PTHR10890">
    <property type="entry name" value="CYSTEINYL-TRNA SYNTHETASE"/>
    <property type="match status" value="1"/>
</dbReference>
<dbReference type="GO" id="GO:0008270">
    <property type="term" value="F:zinc ion binding"/>
    <property type="evidence" value="ECO:0007669"/>
    <property type="project" value="UniProtKB-UniRule"/>
</dbReference>
<dbReference type="InterPro" id="IPR015803">
    <property type="entry name" value="Cys-tRNA-ligase"/>
</dbReference>
<keyword evidence="10 13" id="KW-0648">Protein biosynthesis</keyword>
<dbReference type="SUPFAM" id="SSF47323">
    <property type="entry name" value="Anticodon-binding domain of a subclass of class I aminoacyl-tRNA synthetases"/>
    <property type="match status" value="1"/>
</dbReference>
<evidence type="ECO:0000256" key="1">
    <source>
        <dbReference type="ARBA" id="ARBA00004496"/>
    </source>
</evidence>
<feature type="short sequence motif" description="'KMSKS' region" evidence="13">
    <location>
        <begin position="272"/>
        <end position="276"/>
    </location>
</feature>
<dbReference type="PANTHER" id="PTHR10890:SF3">
    <property type="entry name" value="CYSTEINE--TRNA LIGASE, CYTOPLASMIC"/>
    <property type="match status" value="1"/>
</dbReference>
<dbReference type="Pfam" id="PF01406">
    <property type="entry name" value="tRNA-synt_1e"/>
    <property type="match status" value="1"/>
</dbReference>
<dbReference type="AlphaFoldDB" id="A0A838YJY6"/>
<evidence type="ECO:0000256" key="13">
    <source>
        <dbReference type="HAMAP-Rule" id="MF_00041"/>
    </source>
</evidence>
<comment type="similarity">
    <text evidence="2 13">Belongs to the class-I aminoacyl-tRNA synthetase family.</text>
</comment>
<dbReference type="GO" id="GO:0004817">
    <property type="term" value="F:cysteine-tRNA ligase activity"/>
    <property type="evidence" value="ECO:0007669"/>
    <property type="project" value="UniProtKB-UniRule"/>
</dbReference>
<keyword evidence="8 13" id="KW-0862">Zinc</keyword>
<dbReference type="NCBIfam" id="TIGR00435">
    <property type="entry name" value="cysS"/>
    <property type="match status" value="1"/>
</dbReference>
<dbReference type="Gene3D" id="3.40.50.620">
    <property type="entry name" value="HUPs"/>
    <property type="match status" value="1"/>
</dbReference>
<gene>
    <name evidence="13" type="primary">cysS</name>
    <name evidence="15" type="ORF">H2021_01610</name>
</gene>
<name>A0A838YJY6_9GAMM</name>
<dbReference type="InterPro" id="IPR032678">
    <property type="entry name" value="tRNA-synt_1_cat_dom"/>
</dbReference>
<protein>
    <recommendedName>
        <fullName evidence="13">Cysteine--tRNA ligase</fullName>
        <ecNumber evidence="13">6.1.1.16</ecNumber>
    </recommendedName>
    <alternativeName>
        <fullName evidence="13">Cysteinyl-tRNA synthetase</fullName>
        <shortName evidence="13">CysRS</shortName>
    </alternativeName>
</protein>
<dbReference type="InterPro" id="IPR014729">
    <property type="entry name" value="Rossmann-like_a/b/a_fold"/>
</dbReference>
<evidence type="ECO:0000256" key="2">
    <source>
        <dbReference type="ARBA" id="ARBA00005594"/>
    </source>
</evidence>
<organism evidence="15 16">
    <name type="scientific">SAR86 cluster bacterium</name>
    <dbReference type="NCBI Taxonomy" id="2030880"/>
    <lineage>
        <taxon>Bacteria</taxon>
        <taxon>Pseudomonadati</taxon>
        <taxon>Pseudomonadota</taxon>
        <taxon>Gammaproteobacteria</taxon>
        <taxon>SAR86 cluster</taxon>
    </lineage>
</organism>
<comment type="catalytic activity">
    <reaction evidence="12 13">
        <text>tRNA(Cys) + L-cysteine + ATP = L-cysteinyl-tRNA(Cys) + AMP + diphosphate</text>
        <dbReference type="Rhea" id="RHEA:17773"/>
        <dbReference type="Rhea" id="RHEA-COMP:9661"/>
        <dbReference type="Rhea" id="RHEA-COMP:9679"/>
        <dbReference type="ChEBI" id="CHEBI:30616"/>
        <dbReference type="ChEBI" id="CHEBI:33019"/>
        <dbReference type="ChEBI" id="CHEBI:35235"/>
        <dbReference type="ChEBI" id="CHEBI:78442"/>
        <dbReference type="ChEBI" id="CHEBI:78517"/>
        <dbReference type="ChEBI" id="CHEBI:456215"/>
        <dbReference type="EC" id="6.1.1.16"/>
    </reaction>
</comment>
<evidence type="ECO:0000256" key="7">
    <source>
        <dbReference type="ARBA" id="ARBA00022741"/>
    </source>
</evidence>
<dbReference type="InterPro" id="IPR015273">
    <property type="entry name" value="Cys-tRNA-synt_Ia_DALR"/>
</dbReference>
<dbReference type="InterPro" id="IPR024909">
    <property type="entry name" value="Cys-tRNA/MSH_ligase"/>
</dbReference>
<dbReference type="EMBL" id="JACETM010000009">
    <property type="protein sequence ID" value="MBA4723890.1"/>
    <property type="molecule type" value="Genomic_DNA"/>
</dbReference>
<keyword evidence="5 13" id="KW-0436">Ligase</keyword>
<feature type="binding site" evidence="13">
    <location>
        <position position="275"/>
    </location>
    <ligand>
        <name>ATP</name>
        <dbReference type="ChEBI" id="CHEBI:30616"/>
    </ligand>
</feature>
<evidence type="ECO:0000256" key="10">
    <source>
        <dbReference type="ARBA" id="ARBA00022917"/>
    </source>
</evidence>
<evidence type="ECO:0000256" key="3">
    <source>
        <dbReference type="ARBA" id="ARBA00011245"/>
    </source>
</evidence>
<sequence>MQDIKIYNSFTGNKEAFVPINKEHVKIYVCGPTVYNYAHIGNARPAVVFDTFVRFLRSQFAKITHVSNITDIDDKIIAAALEKDLPISQITEKYTDIYNADLNTLGVDAPDFQPKATAFIPEMIELIQVLIDKGHAYEKEGHVLFHVLSFENYGCLSKRNRDEQIAGSRVEVAPFKKDAADFVLWKPSSDIQPGWNSPWGFGRPGWHLECSVMSEKTLGLPFDIHGGGRDLVFPHHENEIAQSCCASGVKNDPSSYAKYWMHNGFVTVDGEKMSKSLNNITLIKDLTDSYKGEVIRLTLLSSHYRQGLDWNESIIHQSEKLLDKLYKILSDEDINSSSTNSKLDKNILEALADDLNTPKVISILNSLVKEYSQDSGINKKDIAETIKASGNLIGILNEDPAGWFERDSKDLDIELIENLMQQRNQAKSNKDFAKADSIRDELVSLGVEILDSQDGSSWKPAK</sequence>
<evidence type="ECO:0000256" key="6">
    <source>
        <dbReference type="ARBA" id="ARBA00022723"/>
    </source>
</evidence>
<dbReference type="Proteomes" id="UP000585327">
    <property type="component" value="Unassembled WGS sequence"/>
</dbReference>
<dbReference type="GO" id="GO:0005829">
    <property type="term" value="C:cytosol"/>
    <property type="evidence" value="ECO:0007669"/>
    <property type="project" value="TreeGrafter"/>
</dbReference>
<keyword evidence="11 13" id="KW-0030">Aminoacyl-tRNA synthetase</keyword>
<evidence type="ECO:0000259" key="14">
    <source>
        <dbReference type="SMART" id="SM00840"/>
    </source>
</evidence>
<dbReference type="GO" id="GO:0006423">
    <property type="term" value="P:cysteinyl-tRNA aminoacylation"/>
    <property type="evidence" value="ECO:0007669"/>
    <property type="project" value="UniProtKB-UniRule"/>
</dbReference>
<comment type="subunit">
    <text evidence="3 13">Monomer.</text>
</comment>
<comment type="caution">
    <text evidence="15">The sequence shown here is derived from an EMBL/GenBank/DDBJ whole genome shotgun (WGS) entry which is preliminary data.</text>
</comment>
<keyword evidence="4 13" id="KW-0963">Cytoplasm</keyword>